<organism evidence="2 3">
    <name type="scientific">Phellinidium pouzarii</name>
    <dbReference type="NCBI Taxonomy" id="167371"/>
    <lineage>
        <taxon>Eukaryota</taxon>
        <taxon>Fungi</taxon>
        <taxon>Dikarya</taxon>
        <taxon>Basidiomycota</taxon>
        <taxon>Agaricomycotina</taxon>
        <taxon>Agaricomycetes</taxon>
        <taxon>Hymenochaetales</taxon>
        <taxon>Hymenochaetaceae</taxon>
        <taxon>Phellinidium</taxon>
    </lineage>
</organism>
<dbReference type="AlphaFoldDB" id="A0A4S4KX38"/>
<proteinExistence type="predicted"/>
<reference evidence="2 3" key="1">
    <citation type="submission" date="2019-02" db="EMBL/GenBank/DDBJ databases">
        <title>Genome sequencing of the rare red list fungi Phellinidium pouzarii.</title>
        <authorList>
            <person name="Buettner E."/>
            <person name="Kellner H."/>
        </authorList>
    </citation>
    <scope>NUCLEOTIDE SEQUENCE [LARGE SCALE GENOMIC DNA]</scope>
    <source>
        <strain evidence="2 3">DSM 108285</strain>
    </source>
</reference>
<dbReference type="SUPFAM" id="SSF52821">
    <property type="entry name" value="Rhodanese/Cell cycle control phosphatase"/>
    <property type="match status" value="1"/>
</dbReference>
<comment type="caution">
    <text evidence="2">The sequence shown here is derived from an EMBL/GenBank/DDBJ whole genome shotgun (WGS) entry which is preliminary data.</text>
</comment>
<accession>A0A4S4KX38</accession>
<dbReference type="EMBL" id="SGPK01000458">
    <property type="protein sequence ID" value="THH03399.1"/>
    <property type="molecule type" value="Genomic_DNA"/>
</dbReference>
<keyword evidence="3" id="KW-1185">Reference proteome</keyword>
<evidence type="ECO:0000313" key="2">
    <source>
        <dbReference type="EMBL" id="THH03399.1"/>
    </source>
</evidence>
<dbReference type="InterPro" id="IPR001763">
    <property type="entry name" value="Rhodanese-like_dom"/>
</dbReference>
<name>A0A4S4KX38_9AGAM</name>
<dbReference type="Gene3D" id="3.40.250.10">
    <property type="entry name" value="Rhodanese-like domain"/>
    <property type="match status" value="1"/>
</dbReference>
<dbReference type="OrthoDB" id="566238at2759"/>
<feature type="domain" description="Rhodanese" evidence="1">
    <location>
        <begin position="210"/>
        <end position="303"/>
    </location>
</feature>
<protein>
    <recommendedName>
        <fullName evidence="1">Rhodanese domain-containing protein</fullName>
    </recommendedName>
</protein>
<dbReference type="PROSITE" id="PS50206">
    <property type="entry name" value="RHODANESE_3"/>
    <property type="match status" value="1"/>
</dbReference>
<gene>
    <name evidence="2" type="ORF">EW145_g6286</name>
</gene>
<dbReference type="SMART" id="SM00450">
    <property type="entry name" value="RHOD"/>
    <property type="match status" value="1"/>
</dbReference>
<sequence>MSLARARIAAEKQPAAIDEDTHNHLEFLRARVASGIAIRAVNAAELVDGVRVGVAHILDRTDSPLLGHVVAKLSQTLHVQDFLFAVAPGPPHNKHWPLAIVASSPQLRDKATALARAKFLGRVTIRQPPIEQADIYQWTASIADIGRSDLDEALLWDIVRKTPHVVQPTVPPSGARSIAALLSAARTRFERLSPLEVMTELRDPDFPLPVVLVDIRSAAERERHGTIPDALVVERSMLEWRFDPGCDVHLPIADRYDLRIIVFDESGLASSLAAAVLHDLGLLNSTDIVGGFTAWKEAGLPTQ</sequence>
<dbReference type="Proteomes" id="UP000308199">
    <property type="component" value="Unassembled WGS sequence"/>
</dbReference>
<dbReference type="InterPro" id="IPR036873">
    <property type="entry name" value="Rhodanese-like_dom_sf"/>
</dbReference>
<evidence type="ECO:0000313" key="3">
    <source>
        <dbReference type="Proteomes" id="UP000308199"/>
    </source>
</evidence>
<dbReference type="Pfam" id="PF00581">
    <property type="entry name" value="Rhodanese"/>
    <property type="match status" value="1"/>
</dbReference>
<evidence type="ECO:0000259" key="1">
    <source>
        <dbReference type="PROSITE" id="PS50206"/>
    </source>
</evidence>